<evidence type="ECO:0000256" key="3">
    <source>
        <dbReference type="SAM" id="SignalP"/>
    </source>
</evidence>
<accession>A0ABV7VPF6</accession>
<name>A0ABV7VPF6_9GAMM</name>
<evidence type="ECO:0000256" key="2">
    <source>
        <dbReference type="ARBA" id="ARBA00022729"/>
    </source>
</evidence>
<sequence>MNPARRLFFVWLFVCLPLSAMAQCPDKEIRVGWEPWPPYAMMRDGRLTGLDLDMIRLLLDEMGCSYRFIERPWKRLLLEVEQGKLDLASGASKTAERQQYGLFSHSYRTESAVLLVRRTATVTPLSLDDVVAQQFRLAITRGYYYGDDFDRLNQQPAFRALLQPSKEDRMNLKKLAAGRVDGVLADPFAAAARLREEGLTDQVRVQMTVHANEVYFLLSRQTMSAAFVEQLDQALTKVRADGRYQAIIDQYLN</sequence>
<dbReference type="RefSeq" id="WP_376865043.1">
    <property type="nucleotide sequence ID" value="NZ_JBHRYB010000003.1"/>
</dbReference>
<comment type="caution">
    <text evidence="5">The sequence shown here is derived from an EMBL/GenBank/DDBJ whole genome shotgun (WGS) entry which is preliminary data.</text>
</comment>
<keyword evidence="6" id="KW-1185">Reference proteome</keyword>
<dbReference type="EMBL" id="JBHRYB010000003">
    <property type="protein sequence ID" value="MFC3679370.1"/>
    <property type="molecule type" value="Genomic_DNA"/>
</dbReference>
<feature type="domain" description="Solute-binding protein family 3/N-terminal" evidence="4">
    <location>
        <begin position="28"/>
        <end position="253"/>
    </location>
</feature>
<keyword evidence="2 3" id="KW-0732">Signal</keyword>
<feature type="signal peptide" evidence="3">
    <location>
        <begin position="1"/>
        <end position="22"/>
    </location>
</feature>
<proteinExistence type="inferred from homology"/>
<evidence type="ECO:0000259" key="4">
    <source>
        <dbReference type="SMART" id="SM00062"/>
    </source>
</evidence>
<organism evidence="5 6">
    <name type="scientific">Bacterioplanoides pacificum</name>
    <dbReference type="NCBI Taxonomy" id="1171596"/>
    <lineage>
        <taxon>Bacteria</taxon>
        <taxon>Pseudomonadati</taxon>
        <taxon>Pseudomonadota</taxon>
        <taxon>Gammaproteobacteria</taxon>
        <taxon>Oceanospirillales</taxon>
        <taxon>Oceanospirillaceae</taxon>
        <taxon>Bacterioplanoides</taxon>
    </lineage>
</organism>
<dbReference type="PANTHER" id="PTHR35936:SF6">
    <property type="entry name" value="AMINO ACID ABC TRANSPORTER SUBSTRATE-BINDING PAAT FAMILY PROTEIN"/>
    <property type="match status" value="1"/>
</dbReference>
<dbReference type="PANTHER" id="PTHR35936">
    <property type="entry name" value="MEMBRANE-BOUND LYTIC MUREIN TRANSGLYCOSYLASE F"/>
    <property type="match status" value="1"/>
</dbReference>
<reference evidence="6" key="1">
    <citation type="journal article" date="2019" name="Int. J. Syst. Evol. Microbiol.">
        <title>The Global Catalogue of Microorganisms (GCM) 10K type strain sequencing project: providing services to taxonomists for standard genome sequencing and annotation.</title>
        <authorList>
            <consortium name="The Broad Institute Genomics Platform"/>
            <consortium name="The Broad Institute Genome Sequencing Center for Infectious Disease"/>
            <person name="Wu L."/>
            <person name="Ma J."/>
        </authorList>
    </citation>
    <scope>NUCLEOTIDE SEQUENCE [LARGE SCALE GENOMIC DNA]</scope>
    <source>
        <strain evidence="6">KCTC 42424</strain>
    </source>
</reference>
<feature type="chain" id="PRO_5047499726" evidence="3">
    <location>
        <begin position="23"/>
        <end position="253"/>
    </location>
</feature>
<protein>
    <submittedName>
        <fullName evidence="5">Substrate-binding periplasmic protein</fullName>
    </submittedName>
</protein>
<dbReference type="Proteomes" id="UP001595722">
    <property type="component" value="Unassembled WGS sequence"/>
</dbReference>
<dbReference type="SUPFAM" id="SSF53850">
    <property type="entry name" value="Periplasmic binding protein-like II"/>
    <property type="match status" value="1"/>
</dbReference>
<evidence type="ECO:0000313" key="6">
    <source>
        <dbReference type="Proteomes" id="UP001595722"/>
    </source>
</evidence>
<evidence type="ECO:0000256" key="1">
    <source>
        <dbReference type="ARBA" id="ARBA00010333"/>
    </source>
</evidence>
<comment type="similarity">
    <text evidence="1">Belongs to the bacterial solute-binding protein 3 family.</text>
</comment>
<dbReference type="SMART" id="SM00062">
    <property type="entry name" value="PBPb"/>
    <property type="match status" value="1"/>
</dbReference>
<dbReference type="Gene3D" id="3.40.190.10">
    <property type="entry name" value="Periplasmic binding protein-like II"/>
    <property type="match status" value="2"/>
</dbReference>
<dbReference type="InterPro" id="IPR001638">
    <property type="entry name" value="Solute-binding_3/MltF_N"/>
</dbReference>
<gene>
    <name evidence="5" type="ORF">ACFOMG_04495</name>
</gene>
<evidence type="ECO:0000313" key="5">
    <source>
        <dbReference type="EMBL" id="MFC3679370.1"/>
    </source>
</evidence>
<dbReference type="Pfam" id="PF00497">
    <property type="entry name" value="SBP_bac_3"/>
    <property type="match status" value="1"/>
</dbReference>